<dbReference type="OrthoDB" id="10056585at2759"/>
<dbReference type="Proteomes" id="UP001155660">
    <property type="component" value="Chromosome B17"/>
</dbReference>
<organism evidence="1">
    <name type="scientific">Cyprinus carpio</name>
    <name type="common">Common carp</name>
    <dbReference type="NCBI Taxonomy" id="7962"/>
    <lineage>
        <taxon>Eukaryota</taxon>
        <taxon>Metazoa</taxon>
        <taxon>Chordata</taxon>
        <taxon>Craniata</taxon>
        <taxon>Vertebrata</taxon>
        <taxon>Euteleostomi</taxon>
        <taxon>Actinopterygii</taxon>
        <taxon>Neopterygii</taxon>
        <taxon>Teleostei</taxon>
        <taxon>Ostariophysi</taxon>
        <taxon>Cypriniformes</taxon>
        <taxon>Cyprinidae</taxon>
        <taxon>Cyprininae</taxon>
        <taxon>Cyprinus</taxon>
    </lineage>
</organism>
<dbReference type="RefSeq" id="XP_042598808.1">
    <property type="nucleotide sequence ID" value="XM_042742874.1"/>
</dbReference>
<dbReference type="GeneID" id="109052011"/>
<dbReference type="PANTHER" id="PTHR37162:SF11">
    <property type="match status" value="1"/>
</dbReference>
<dbReference type="KEGG" id="ccar:109052011"/>
<dbReference type="AlphaFoldDB" id="A0A9R0AHS4"/>
<reference evidence="1" key="1">
    <citation type="submission" date="2025-08" db="UniProtKB">
        <authorList>
            <consortium name="RefSeq"/>
        </authorList>
    </citation>
    <scope>IDENTIFICATION</scope>
    <source>
        <tissue evidence="1">Muscle</tissue>
    </source>
</reference>
<accession>A0A9R0AHS4</accession>
<name>A0A9R0AHS4_CYPCA</name>
<dbReference type="PANTHER" id="PTHR37162">
    <property type="entry name" value="HAT FAMILY DIMERISATION DOMAINCONTAINING PROTEIN-RELATED"/>
    <property type="match status" value="1"/>
</dbReference>
<sequence>MKAEVLWTLNTIAKHQSYNGNEGISELFKCMFPDSNIPKTFTCGPDKTAYIAKFGLAIHIKEELVSKVNKLPFVLMFDESLNETTKNKQLDVHVCFWNEGQVQSRYLGSQLMGHSTAQDLLSHLKECMDRLNLRDLVSISMDGPSVNWKLFDLFQKDHAEQYGGDVILQHFDSFLSLESRSEDFLSFPPMQKRLDIFLRSAMEPYPELWGFCKKLLILSHGQATVERGFSINKEVESDNIQ</sequence>
<evidence type="ECO:0000313" key="1">
    <source>
        <dbReference type="RefSeq" id="XP_042598808.1"/>
    </source>
</evidence>
<gene>
    <name evidence="1" type="primary">LOC109052011</name>
</gene>
<protein>
    <submittedName>
        <fullName evidence="1">Uncharacterized protein LOC109052011 isoform X1</fullName>
    </submittedName>
</protein>
<proteinExistence type="predicted"/>